<dbReference type="Proteomes" id="UP000187283">
    <property type="component" value="Unassembled WGS sequence"/>
</dbReference>
<dbReference type="AlphaFoldDB" id="A0A1R1XMH1"/>
<name>A0A1R1XMH1_9FUNG</name>
<dbReference type="EMBL" id="LSSN01002541">
    <property type="protein sequence ID" value="OMJ15833.1"/>
    <property type="molecule type" value="Genomic_DNA"/>
</dbReference>
<accession>A0A1R1XMH1</accession>
<gene>
    <name evidence="1" type="ORF">AYI70_g6996</name>
</gene>
<reference evidence="1 2" key="1">
    <citation type="submission" date="2017-01" db="EMBL/GenBank/DDBJ databases">
        <authorList>
            <person name="Mah S.A."/>
            <person name="Swanson W.J."/>
            <person name="Moy G.W."/>
            <person name="Vacquier V.D."/>
        </authorList>
    </citation>
    <scope>NUCLEOTIDE SEQUENCE [LARGE SCALE GENOMIC DNA]</scope>
    <source>
        <strain evidence="1 2">GSMNP</strain>
    </source>
</reference>
<evidence type="ECO:0000313" key="1">
    <source>
        <dbReference type="EMBL" id="OMJ15833.1"/>
    </source>
</evidence>
<keyword evidence="2" id="KW-1185">Reference proteome</keyword>
<evidence type="ECO:0000313" key="2">
    <source>
        <dbReference type="Proteomes" id="UP000187283"/>
    </source>
</evidence>
<comment type="caution">
    <text evidence="1">The sequence shown here is derived from an EMBL/GenBank/DDBJ whole genome shotgun (WGS) entry which is preliminary data.</text>
</comment>
<proteinExistence type="predicted"/>
<dbReference type="STRING" id="133412.A0A1R1XMH1"/>
<organism evidence="1 2">
    <name type="scientific">Smittium culicis</name>
    <dbReference type="NCBI Taxonomy" id="133412"/>
    <lineage>
        <taxon>Eukaryota</taxon>
        <taxon>Fungi</taxon>
        <taxon>Fungi incertae sedis</taxon>
        <taxon>Zoopagomycota</taxon>
        <taxon>Kickxellomycotina</taxon>
        <taxon>Harpellomycetes</taxon>
        <taxon>Harpellales</taxon>
        <taxon>Legeriomycetaceae</taxon>
        <taxon>Smittium</taxon>
    </lineage>
</organism>
<protein>
    <submittedName>
        <fullName evidence="1">Uncharacterized protein</fullName>
    </submittedName>
</protein>
<sequence length="87" mass="10344">MRKFAAIEEQDLFFNRMKDMRSILEAQGLTEVAINIIISIDRSIRLRSRLYSTQKKFLYWRISNNLPSPISVDTIVSYLAKIYEERK</sequence>